<dbReference type="GO" id="GO:0006629">
    <property type="term" value="P:lipid metabolic process"/>
    <property type="evidence" value="ECO:0007669"/>
    <property type="project" value="InterPro"/>
</dbReference>
<organism evidence="3 4">
    <name type="scientific">Williamsia herbipolensis</name>
    <dbReference type="NCBI Taxonomy" id="1603258"/>
    <lineage>
        <taxon>Bacteria</taxon>
        <taxon>Bacillati</taxon>
        <taxon>Actinomycetota</taxon>
        <taxon>Actinomycetes</taxon>
        <taxon>Mycobacteriales</taxon>
        <taxon>Nocardiaceae</taxon>
        <taxon>Williamsia</taxon>
    </lineage>
</organism>
<reference evidence="3 4" key="1">
    <citation type="submission" date="2022-10" db="EMBL/GenBank/DDBJ databases">
        <title>The complete genomes of actinobacterial strains from the NBC collection.</title>
        <authorList>
            <person name="Joergensen T.S."/>
            <person name="Alvarez Arevalo M."/>
            <person name="Sterndorff E.B."/>
            <person name="Faurdal D."/>
            <person name="Vuksanovic O."/>
            <person name="Mourched A.-S."/>
            <person name="Charusanti P."/>
            <person name="Shaw S."/>
            <person name="Blin K."/>
            <person name="Weber T."/>
        </authorList>
    </citation>
    <scope>NUCLEOTIDE SEQUENCE [LARGE SCALE GENOMIC DNA]</scope>
    <source>
        <strain evidence="3 4">NBC_00319</strain>
    </source>
</reference>
<gene>
    <name evidence="3" type="ORF">OG579_20275</name>
</gene>
<dbReference type="Proteomes" id="UP001432128">
    <property type="component" value="Chromosome"/>
</dbReference>
<evidence type="ECO:0000259" key="2">
    <source>
        <dbReference type="PROSITE" id="PS51704"/>
    </source>
</evidence>
<name>A0AAU4K1Y8_9NOCA</name>
<dbReference type="InterPro" id="IPR030395">
    <property type="entry name" value="GP_PDE_dom"/>
</dbReference>
<accession>A0AAU4K1Y8</accession>
<feature type="chain" id="PRO_5043974067" evidence="1">
    <location>
        <begin position="33"/>
        <end position="361"/>
    </location>
</feature>
<evidence type="ECO:0000313" key="3">
    <source>
        <dbReference type="EMBL" id="WUM19996.1"/>
    </source>
</evidence>
<dbReference type="PROSITE" id="PS51704">
    <property type="entry name" value="GP_PDE"/>
    <property type="match status" value="1"/>
</dbReference>
<keyword evidence="1" id="KW-0732">Signal</keyword>
<dbReference type="SUPFAM" id="SSF51695">
    <property type="entry name" value="PLC-like phosphodiesterases"/>
    <property type="match status" value="1"/>
</dbReference>
<dbReference type="AlphaFoldDB" id="A0AAU4K1Y8"/>
<evidence type="ECO:0000256" key="1">
    <source>
        <dbReference type="SAM" id="SignalP"/>
    </source>
</evidence>
<dbReference type="Gene3D" id="3.20.20.190">
    <property type="entry name" value="Phosphatidylinositol (PI) phosphodiesterase"/>
    <property type="match status" value="1"/>
</dbReference>
<sequence>MFSPRLRAARRRATLLAAVLVTATIASSTAGLADARPGDHGQPRRAVDLQAHRGGIGLTTESTLEAFDTAMRLGVTTLELDTQVTRDLRVVISHDRKISGDKCRDTAPATPGDPQFPYVGRYIRDLTLAQIRTLDCGYRQLPQFPNQRRVPGAKLLELHQLFDLIRERRAFGVRMNIETKVEAGSPEQTQPRELFVGRVHDEIARSGLARQISIESFDWGALRVMHRLDPRLPLIALTNRDFLQVGQPGRSPWLGGLDADDFGGDLVRTARAIPGVTAISPVQGTPQDGAIGDAGFVPYPDARMVADAHRVGLAVIPWTVDDPATMAHFIDLGVDGLITDYPDRLRAVLASKGLPLPRPVR</sequence>
<dbReference type="PANTHER" id="PTHR46211:SF14">
    <property type="entry name" value="GLYCEROPHOSPHODIESTER PHOSPHODIESTERASE"/>
    <property type="match status" value="1"/>
</dbReference>
<feature type="domain" description="GP-PDE" evidence="2">
    <location>
        <begin position="47"/>
        <end position="349"/>
    </location>
</feature>
<dbReference type="KEGG" id="whr:OG579_20275"/>
<dbReference type="RefSeq" id="WP_328857419.1">
    <property type="nucleotide sequence ID" value="NZ_CP108021.1"/>
</dbReference>
<keyword evidence="4" id="KW-1185">Reference proteome</keyword>
<protein>
    <submittedName>
        <fullName evidence="3">Glycerophosphodiester phosphodiesterase family protein</fullName>
    </submittedName>
</protein>
<dbReference type="InterPro" id="IPR017946">
    <property type="entry name" value="PLC-like_Pdiesterase_TIM-brl"/>
</dbReference>
<dbReference type="Pfam" id="PF03009">
    <property type="entry name" value="GDPD"/>
    <property type="match status" value="1"/>
</dbReference>
<evidence type="ECO:0000313" key="4">
    <source>
        <dbReference type="Proteomes" id="UP001432128"/>
    </source>
</evidence>
<dbReference type="PANTHER" id="PTHR46211">
    <property type="entry name" value="GLYCEROPHOSPHORYL DIESTER PHOSPHODIESTERASE"/>
    <property type="match status" value="1"/>
</dbReference>
<feature type="signal peptide" evidence="1">
    <location>
        <begin position="1"/>
        <end position="32"/>
    </location>
</feature>
<dbReference type="EMBL" id="CP108021">
    <property type="protein sequence ID" value="WUM19996.1"/>
    <property type="molecule type" value="Genomic_DNA"/>
</dbReference>
<proteinExistence type="predicted"/>
<dbReference type="GO" id="GO:0008081">
    <property type="term" value="F:phosphoric diester hydrolase activity"/>
    <property type="evidence" value="ECO:0007669"/>
    <property type="project" value="InterPro"/>
</dbReference>